<dbReference type="EMBL" id="JBEVCJ010000011">
    <property type="protein sequence ID" value="MET1255533.1"/>
    <property type="molecule type" value="Genomic_DNA"/>
</dbReference>
<name>A0ABV2BUT7_9GAMM</name>
<gene>
    <name evidence="3" type="ORF">ABVT43_10375</name>
</gene>
<dbReference type="Proteomes" id="UP001548189">
    <property type="component" value="Unassembled WGS sequence"/>
</dbReference>
<feature type="compositionally biased region" description="Basic and acidic residues" evidence="1">
    <location>
        <begin position="60"/>
        <end position="69"/>
    </location>
</feature>
<keyword evidence="2" id="KW-1133">Transmembrane helix</keyword>
<evidence type="ECO:0000256" key="2">
    <source>
        <dbReference type="SAM" id="Phobius"/>
    </source>
</evidence>
<accession>A0ABV2BUT7</accession>
<feature type="compositionally biased region" description="Polar residues" evidence="1">
    <location>
        <begin position="111"/>
        <end position="122"/>
    </location>
</feature>
<feature type="region of interest" description="Disordered" evidence="1">
    <location>
        <begin position="60"/>
        <end position="130"/>
    </location>
</feature>
<evidence type="ECO:0000256" key="1">
    <source>
        <dbReference type="SAM" id="MobiDB-lite"/>
    </source>
</evidence>
<proteinExistence type="predicted"/>
<keyword evidence="4" id="KW-1185">Reference proteome</keyword>
<dbReference type="RefSeq" id="WP_353896119.1">
    <property type="nucleotide sequence ID" value="NZ_JBEVCJ010000011.1"/>
</dbReference>
<reference evidence="3 4" key="1">
    <citation type="submission" date="2024-06" db="EMBL/GenBank/DDBJ databases">
        <authorList>
            <person name="Li F."/>
        </authorList>
    </citation>
    <scope>NUCLEOTIDE SEQUENCE [LARGE SCALE GENOMIC DNA]</scope>
    <source>
        <strain evidence="3 4">GXAS 311</strain>
    </source>
</reference>
<keyword evidence="2" id="KW-0472">Membrane</keyword>
<feature type="transmembrane region" description="Helical" evidence="2">
    <location>
        <begin position="6"/>
        <end position="28"/>
    </location>
</feature>
<sequence>MYLTKLKPWLSVLVISITIHIGIAMCFFKQQSPNINTSREQGKNGVEVGLGQLANYKNAREKRNLETKTKKQIPPVEKLPINKEKPIEAVATPKIAPKTAKSVPTPPPIPSTKNRGSLTHNQTTEKKSVM</sequence>
<evidence type="ECO:0008006" key="5">
    <source>
        <dbReference type="Google" id="ProtNLM"/>
    </source>
</evidence>
<protein>
    <recommendedName>
        <fullName evidence="5">Energy transducer TonB</fullName>
    </recommendedName>
</protein>
<comment type="caution">
    <text evidence="3">The sequence shown here is derived from an EMBL/GenBank/DDBJ whole genome shotgun (WGS) entry which is preliminary data.</text>
</comment>
<evidence type="ECO:0000313" key="3">
    <source>
        <dbReference type="EMBL" id="MET1255533.1"/>
    </source>
</evidence>
<organism evidence="3 4">
    <name type="scientific">Aliikangiella maris</name>
    <dbReference type="NCBI Taxonomy" id="3162458"/>
    <lineage>
        <taxon>Bacteria</taxon>
        <taxon>Pseudomonadati</taxon>
        <taxon>Pseudomonadota</taxon>
        <taxon>Gammaproteobacteria</taxon>
        <taxon>Oceanospirillales</taxon>
        <taxon>Pleioneaceae</taxon>
        <taxon>Aliikangiella</taxon>
    </lineage>
</organism>
<keyword evidence="2" id="KW-0812">Transmembrane</keyword>
<evidence type="ECO:0000313" key="4">
    <source>
        <dbReference type="Proteomes" id="UP001548189"/>
    </source>
</evidence>